<keyword evidence="2" id="KW-1185">Reference proteome</keyword>
<evidence type="ECO:0000313" key="1">
    <source>
        <dbReference type="EMBL" id="MFC3206344.1"/>
    </source>
</evidence>
<accession>A0ABV7K7Q1</accession>
<evidence type="ECO:0000313" key="2">
    <source>
        <dbReference type="Proteomes" id="UP001595583"/>
    </source>
</evidence>
<dbReference type="RefSeq" id="WP_378220155.1">
    <property type="nucleotide sequence ID" value="NZ_JBHRTK010000010.1"/>
</dbReference>
<reference evidence="2" key="1">
    <citation type="journal article" date="2019" name="Int. J. Syst. Evol. Microbiol.">
        <title>The Global Catalogue of Microorganisms (GCM) 10K type strain sequencing project: providing services to taxonomists for standard genome sequencing and annotation.</title>
        <authorList>
            <consortium name="The Broad Institute Genomics Platform"/>
            <consortium name="The Broad Institute Genome Sequencing Center for Infectious Disease"/>
            <person name="Wu L."/>
            <person name="Ma J."/>
        </authorList>
    </citation>
    <scope>NUCLEOTIDE SEQUENCE [LARGE SCALE GENOMIC DNA]</scope>
    <source>
        <strain evidence="2">KCTC 52165</strain>
    </source>
</reference>
<dbReference type="Proteomes" id="UP001595583">
    <property type="component" value="Unassembled WGS sequence"/>
</dbReference>
<sequence length="156" mass="17352">MRGSRVFFDRADAVVRVNQGKGGATFVEVEKMRNGPKGARFAYVKAHFIEATDTIANMDVGQLRPSKVRSFWPTYQTENVGGHHPGYGINGSYVPYRPSSKAISRAEEVMFLVCGFGISLSSLKFFFELRLALGILLLELQSSRRQLFCDVGRGPL</sequence>
<comment type="caution">
    <text evidence="1">The sequence shown here is derived from an EMBL/GenBank/DDBJ whole genome shotgun (WGS) entry which is preliminary data.</text>
</comment>
<gene>
    <name evidence="1" type="ORF">ACFOHJ_09000</name>
</gene>
<name>A0ABV7K7Q1_9HYPH</name>
<organism evidence="1 2">
    <name type="scientific">Aquamicrobium soli</name>
    <dbReference type="NCBI Taxonomy" id="1811518"/>
    <lineage>
        <taxon>Bacteria</taxon>
        <taxon>Pseudomonadati</taxon>
        <taxon>Pseudomonadota</taxon>
        <taxon>Alphaproteobacteria</taxon>
        <taxon>Hyphomicrobiales</taxon>
        <taxon>Phyllobacteriaceae</taxon>
        <taxon>Aquamicrobium</taxon>
    </lineage>
</organism>
<protein>
    <submittedName>
        <fullName evidence="1">Uncharacterized protein</fullName>
    </submittedName>
</protein>
<proteinExistence type="predicted"/>
<dbReference type="EMBL" id="JBHRTK010000010">
    <property type="protein sequence ID" value="MFC3206344.1"/>
    <property type="molecule type" value="Genomic_DNA"/>
</dbReference>